<keyword evidence="2" id="KW-1185">Reference proteome</keyword>
<evidence type="ECO:0000313" key="1">
    <source>
        <dbReference type="EMBL" id="MBB5422264.1"/>
    </source>
</evidence>
<organism evidence="1 2">
    <name type="scientific">Paraburkholderia atlantica</name>
    <dbReference type="NCBI Taxonomy" id="2654982"/>
    <lineage>
        <taxon>Bacteria</taxon>
        <taxon>Pseudomonadati</taxon>
        <taxon>Pseudomonadota</taxon>
        <taxon>Betaproteobacteria</taxon>
        <taxon>Burkholderiales</taxon>
        <taxon>Burkholderiaceae</taxon>
        <taxon>Paraburkholderia</taxon>
    </lineage>
</organism>
<protein>
    <submittedName>
        <fullName evidence="1">Uncharacterized protein (TIGR02246 family)</fullName>
    </submittedName>
</protein>
<evidence type="ECO:0000313" key="2">
    <source>
        <dbReference type="Proteomes" id="UP000592780"/>
    </source>
</evidence>
<accession>A0A6I1PMA9</accession>
<gene>
    <name evidence="1" type="ORF">HDG40_000405</name>
</gene>
<dbReference type="InterPro" id="IPR032710">
    <property type="entry name" value="NTF2-like_dom_sf"/>
</dbReference>
<dbReference type="RefSeq" id="WP_018434357.1">
    <property type="nucleotide sequence ID" value="NZ_JACHDD010000001.1"/>
</dbReference>
<dbReference type="SUPFAM" id="SSF54427">
    <property type="entry name" value="NTF2-like"/>
    <property type="match status" value="1"/>
</dbReference>
<dbReference type="Proteomes" id="UP000592780">
    <property type="component" value="Unassembled WGS sequence"/>
</dbReference>
<name>A0A6I1PMA9_PARAM</name>
<dbReference type="Gene3D" id="3.10.450.50">
    <property type="match status" value="1"/>
</dbReference>
<comment type="caution">
    <text evidence="1">The sequence shown here is derived from an EMBL/GenBank/DDBJ whole genome shotgun (WGS) entry which is preliminary data.</text>
</comment>
<dbReference type="AlphaFoldDB" id="A0A6I1PMA9"/>
<dbReference type="EMBL" id="JACHDD010000001">
    <property type="protein sequence ID" value="MBB5422264.1"/>
    <property type="molecule type" value="Genomic_DNA"/>
</dbReference>
<reference evidence="1 2" key="1">
    <citation type="submission" date="2020-08" db="EMBL/GenBank/DDBJ databases">
        <title>Genomic Encyclopedia of Type Strains, Phase IV (KMG-V): Genome sequencing to study the core and pangenomes of soil and plant-associated prokaryotes.</title>
        <authorList>
            <person name="Whitman W."/>
        </authorList>
    </citation>
    <scope>NUCLEOTIDE SEQUENCE [LARGE SCALE GENOMIC DNA]</scope>
    <source>
        <strain evidence="1 2">JPY158</strain>
    </source>
</reference>
<dbReference type="OrthoDB" id="582247at2"/>
<sequence length="161" mass="17257">MTSHATTASHQPNRPTLSADESATRQASDAVARFVEELQAGWDQHDADVSNRHFAADILWGSPFGASVHGYAELHPIHARLKRSGKGGNASRFEIVDVLAPAPGVAVAQVRRIALGLDGQVVEPSDDLSASFSEMALYVLVRRDGVWWVAAGQNTPIRPAP</sequence>
<proteinExistence type="predicted"/>